<protein>
    <recommendedName>
        <fullName evidence="4">L-aspartate oxidase</fullName>
        <ecNumber evidence="4">1.4.3.16</ecNumber>
    </recommendedName>
</protein>
<dbReference type="EC" id="1.4.3.16" evidence="4"/>
<evidence type="ECO:0000259" key="9">
    <source>
        <dbReference type="Pfam" id="PF00890"/>
    </source>
</evidence>
<comment type="caution">
    <text evidence="11">The sequence shown here is derived from an EMBL/GenBank/DDBJ whole genome shotgun (WGS) entry which is preliminary data.</text>
</comment>
<dbReference type="PRINTS" id="PR00368">
    <property type="entry name" value="FADPNR"/>
</dbReference>
<dbReference type="Gene3D" id="3.90.700.10">
    <property type="entry name" value="Succinate dehydrogenase/fumarate reductase flavoprotein, catalytic domain"/>
    <property type="match status" value="1"/>
</dbReference>
<comment type="cofactor">
    <cofactor evidence="1">
        <name>FAD</name>
        <dbReference type="ChEBI" id="CHEBI:57692"/>
    </cofactor>
</comment>
<keyword evidence="8" id="KW-0560">Oxidoreductase</keyword>
<keyword evidence="7" id="KW-0274">FAD</keyword>
<dbReference type="Pfam" id="PF02910">
    <property type="entry name" value="Succ_DH_flav_C"/>
    <property type="match status" value="1"/>
</dbReference>
<dbReference type="Gene3D" id="3.50.50.60">
    <property type="entry name" value="FAD/NAD(P)-binding domain"/>
    <property type="match status" value="1"/>
</dbReference>
<feature type="domain" description="FAD-dependent oxidoreductase 2 FAD-binding" evidence="9">
    <location>
        <begin position="6"/>
        <end position="371"/>
    </location>
</feature>
<evidence type="ECO:0000256" key="5">
    <source>
        <dbReference type="ARBA" id="ARBA00022630"/>
    </source>
</evidence>
<gene>
    <name evidence="11" type="ORF">GM51_18185</name>
</gene>
<evidence type="ECO:0000256" key="7">
    <source>
        <dbReference type="ARBA" id="ARBA00022827"/>
    </source>
</evidence>
<name>A0A094PSI5_9ZZZZ</name>
<evidence type="ECO:0000256" key="3">
    <source>
        <dbReference type="ARBA" id="ARBA00008562"/>
    </source>
</evidence>
<dbReference type="PRINTS" id="PR00411">
    <property type="entry name" value="PNDRDTASEI"/>
</dbReference>
<dbReference type="PANTHER" id="PTHR42716">
    <property type="entry name" value="L-ASPARTATE OXIDASE"/>
    <property type="match status" value="1"/>
</dbReference>
<dbReference type="InterPro" id="IPR037099">
    <property type="entry name" value="Fum_R/Succ_DH_flav-like_C_sf"/>
</dbReference>
<dbReference type="SUPFAM" id="SSF56425">
    <property type="entry name" value="Succinate dehydrogenase/fumarate reductase flavoprotein, catalytic domain"/>
    <property type="match status" value="1"/>
</dbReference>
<accession>A0A094PSI5</accession>
<dbReference type="GO" id="GO:0008734">
    <property type="term" value="F:L-aspartate oxidase activity"/>
    <property type="evidence" value="ECO:0007669"/>
    <property type="project" value="UniProtKB-EC"/>
</dbReference>
<evidence type="ECO:0000256" key="8">
    <source>
        <dbReference type="ARBA" id="ARBA00023002"/>
    </source>
</evidence>
<dbReference type="AlphaFoldDB" id="A0A094PSI5"/>
<keyword evidence="5" id="KW-0285">Flavoprotein</keyword>
<dbReference type="SUPFAM" id="SSF46977">
    <property type="entry name" value="Succinate dehydrogenase/fumarate reductase flavoprotein C-terminal domain"/>
    <property type="match status" value="1"/>
</dbReference>
<comment type="pathway">
    <text evidence="2">Cofactor biosynthesis; NAD(+) biosynthesis; iminoaspartate from L-aspartate (oxidase route): step 1/1.</text>
</comment>
<dbReference type="Gene3D" id="1.20.58.100">
    <property type="entry name" value="Fumarate reductase/succinate dehydrogenase flavoprotein-like, C-terminal domain"/>
    <property type="match status" value="1"/>
</dbReference>
<dbReference type="InterPro" id="IPR003953">
    <property type="entry name" value="FAD-dep_OxRdtase_2_FAD-bd"/>
</dbReference>
<dbReference type="InterPro" id="IPR027477">
    <property type="entry name" value="Succ_DH/fumarate_Rdtase_cat_sf"/>
</dbReference>
<dbReference type="SUPFAM" id="SSF51905">
    <property type="entry name" value="FAD/NAD(P)-binding domain"/>
    <property type="match status" value="1"/>
</dbReference>
<feature type="domain" description="Fumarate reductase/succinate dehydrogenase flavoprotein-like C-terminal" evidence="10">
    <location>
        <begin position="433"/>
        <end position="510"/>
    </location>
</feature>
<dbReference type="NCBIfam" id="TIGR00551">
    <property type="entry name" value="nadB"/>
    <property type="match status" value="1"/>
</dbReference>
<evidence type="ECO:0000256" key="2">
    <source>
        <dbReference type="ARBA" id="ARBA00004950"/>
    </source>
</evidence>
<dbReference type="GO" id="GO:0034628">
    <property type="term" value="P:'de novo' NAD+ biosynthetic process from L-aspartate"/>
    <property type="evidence" value="ECO:0007669"/>
    <property type="project" value="TreeGrafter"/>
</dbReference>
<organism evidence="11">
    <name type="scientific">freshwater metagenome</name>
    <dbReference type="NCBI Taxonomy" id="449393"/>
    <lineage>
        <taxon>unclassified sequences</taxon>
        <taxon>metagenomes</taxon>
        <taxon>ecological metagenomes</taxon>
    </lineage>
</organism>
<evidence type="ECO:0000313" key="11">
    <source>
        <dbReference type="EMBL" id="KGA14042.1"/>
    </source>
</evidence>
<sequence>MTAELDLLVVGSGVAGLSAAVRAAAQPGVRVGVLTKGPLEQSTTRWAQGGVAAVLGGDPDSTDLHLADTLAAGAGLCDVDAVRVLVEEGPVRVRDLVALGARFDRDADGKFELAREGGHSLPRIVHAGGVATGAEIERALVAAVRSEATEIHEHAFALDLVIENGRCVGVRASLADGTVEIVRARNVLLASGGAGQIFSVTTNPLEATGDGIAMALRAGAAVADVEFVQFHPTALHHQRMPRPLLSEALRGHGALIRDINGERFVDEMLPRDQVSRAMVRRMIELHTDHCLLDVTGLDQFDVRFPTIAAMLSGLDFDPATDLLPIAPAAHYLCGGVVTDLKGASSLPGLWAAGEVACSGVHGANRLASNSLLEGMVFGARVVEAIESGSDGPDRTGAMRALHGDGGRRLEGWTTPAPLSAGAPGDADAIATARDDMQWAMTVGAGVVRDATSLEATDRKVDHARDLASGSGVASWELANLAAVASALLVAADARTESRGAHTRDDWPESDPDLALRLVIA</sequence>
<dbReference type="UniPathway" id="UPA00253">
    <property type="reaction ID" value="UER00326"/>
</dbReference>
<proteinExistence type="inferred from homology"/>
<evidence type="ECO:0000259" key="10">
    <source>
        <dbReference type="Pfam" id="PF02910"/>
    </source>
</evidence>
<dbReference type="InterPro" id="IPR036188">
    <property type="entry name" value="FAD/NAD-bd_sf"/>
</dbReference>
<dbReference type="EMBL" id="JNSL01000162">
    <property type="protein sequence ID" value="KGA14042.1"/>
    <property type="molecule type" value="Genomic_DNA"/>
</dbReference>
<dbReference type="InterPro" id="IPR005288">
    <property type="entry name" value="NadB"/>
</dbReference>
<evidence type="ECO:0000256" key="4">
    <source>
        <dbReference type="ARBA" id="ARBA00012173"/>
    </source>
</evidence>
<evidence type="ECO:0000256" key="6">
    <source>
        <dbReference type="ARBA" id="ARBA00022642"/>
    </source>
</evidence>
<dbReference type="PANTHER" id="PTHR42716:SF2">
    <property type="entry name" value="L-ASPARTATE OXIDASE, CHLOROPLASTIC"/>
    <property type="match status" value="1"/>
</dbReference>
<dbReference type="InterPro" id="IPR015939">
    <property type="entry name" value="Fum_Rdtase/Succ_DH_flav-like_C"/>
</dbReference>
<reference evidence="11" key="1">
    <citation type="submission" date="2014-06" db="EMBL/GenBank/DDBJ databases">
        <title>Key roles for freshwater Actinobacteria revealed by deep metagenomic sequencing.</title>
        <authorList>
            <person name="Ghai R."/>
            <person name="Mizuno C.M."/>
            <person name="Picazo A."/>
            <person name="Camacho A."/>
            <person name="Rodriguez-Valera F."/>
        </authorList>
    </citation>
    <scope>NUCLEOTIDE SEQUENCE</scope>
</reference>
<comment type="similarity">
    <text evidence="3">Belongs to the FAD-dependent oxidoreductase 2 family. NadB subfamily.</text>
</comment>
<dbReference type="Pfam" id="PF00890">
    <property type="entry name" value="FAD_binding_2"/>
    <property type="match status" value="1"/>
</dbReference>
<keyword evidence="6" id="KW-0662">Pyridine nucleotide biosynthesis</keyword>
<evidence type="ECO:0000256" key="1">
    <source>
        <dbReference type="ARBA" id="ARBA00001974"/>
    </source>
</evidence>